<feature type="domain" description="N-acetyltransferase" evidence="1">
    <location>
        <begin position="8"/>
        <end position="172"/>
    </location>
</feature>
<evidence type="ECO:0000313" key="2">
    <source>
        <dbReference type="EMBL" id="AUX40196.1"/>
    </source>
</evidence>
<dbReference type="Pfam" id="PF13302">
    <property type="entry name" value="Acetyltransf_3"/>
    <property type="match status" value="1"/>
</dbReference>
<accession>A0A2L0ELM2</accession>
<dbReference type="PANTHER" id="PTHR43441:SF2">
    <property type="entry name" value="FAMILY ACETYLTRANSFERASE, PUTATIVE (AFU_ORTHOLOGUE AFUA_7G00850)-RELATED"/>
    <property type="match status" value="1"/>
</dbReference>
<dbReference type="OrthoDB" id="9801656at2"/>
<sequence>MILETPSLTLRPFTPADADALARAANDRRIWANLRDRFPHPYTRADAEGWIAFCAGRPEPGENLAIAVAGEVAGGIGLERFGDVHRNTAEIGYWLGAAYWGRGLATEAVVALTRYGFEALGLERIQAPVFDWNVASARVLEKAGYTLEARMRRHVVKDGRLADALLYARIREEGVAGEPPSRHELA</sequence>
<dbReference type="EMBL" id="CP012673">
    <property type="protein sequence ID" value="AUX40196.1"/>
    <property type="molecule type" value="Genomic_DNA"/>
</dbReference>
<name>A0A2L0ELM2_SORCE</name>
<dbReference type="InterPro" id="IPR016181">
    <property type="entry name" value="Acyl_CoA_acyltransferase"/>
</dbReference>
<dbReference type="PROSITE" id="PS51186">
    <property type="entry name" value="GNAT"/>
    <property type="match status" value="1"/>
</dbReference>
<dbReference type="InterPro" id="IPR051908">
    <property type="entry name" value="Ribosomal_N-acetyltransferase"/>
</dbReference>
<dbReference type="AlphaFoldDB" id="A0A2L0ELM2"/>
<dbReference type="RefSeq" id="WP_104978042.1">
    <property type="nucleotide sequence ID" value="NZ_CP012673.1"/>
</dbReference>
<dbReference type="Gene3D" id="3.40.630.30">
    <property type="match status" value="1"/>
</dbReference>
<dbReference type="InterPro" id="IPR000182">
    <property type="entry name" value="GNAT_dom"/>
</dbReference>
<proteinExistence type="predicted"/>
<keyword evidence="2" id="KW-0808">Transferase</keyword>
<dbReference type="GO" id="GO:1990189">
    <property type="term" value="F:protein N-terminal-serine acetyltransferase activity"/>
    <property type="evidence" value="ECO:0007669"/>
    <property type="project" value="TreeGrafter"/>
</dbReference>
<gene>
    <name evidence="2" type="ORF">SOCE26_015950</name>
</gene>
<dbReference type="GO" id="GO:0005737">
    <property type="term" value="C:cytoplasm"/>
    <property type="evidence" value="ECO:0007669"/>
    <property type="project" value="TreeGrafter"/>
</dbReference>
<dbReference type="Proteomes" id="UP000238348">
    <property type="component" value="Chromosome"/>
</dbReference>
<protein>
    <submittedName>
        <fullName evidence="2">N-acetyltransferase GCN5</fullName>
    </submittedName>
</protein>
<reference evidence="2 3" key="1">
    <citation type="submission" date="2015-09" db="EMBL/GenBank/DDBJ databases">
        <title>Sorangium comparison.</title>
        <authorList>
            <person name="Zaburannyi N."/>
            <person name="Bunk B."/>
            <person name="Overmann J."/>
            <person name="Mueller R."/>
        </authorList>
    </citation>
    <scope>NUCLEOTIDE SEQUENCE [LARGE SCALE GENOMIC DNA]</scope>
    <source>
        <strain evidence="2 3">So ce26</strain>
    </source>
</reference>
<dbReference type="SUPFAM" id="SSF55729">
    <property type="entry name" value="Acyl-CoA N-acyltransferases (Nat)"/>
    <property type="match status" value="1"/>
</dbReference>
<dbReference type="GO" id="GO:0008999">
    <property type="term" value="F:protein-N-terminal-alanine acetyltransferase activity"/>
    <property type="evidence" value="ECO:0007669"/>
    <property type="project" value="TreeGrafter"/>
</dbReference>
<organism evidence="2 3">
    <name type="scientific">Sorangium cellulosum</name>
    <name type="common">Polyangium cellulosum</name>
    <dbReference type="NCBI Taxonomy" id="56"/>
    <lineage>
        <taxon>Bacteria</taxon>
        <taxon>Pseudomonadati</taxon>
        <taxon>Myxococcota</taxon>
        <taxon>Polyangia</taxon>
        <taxon>Polyangiales</taxon>
        <taxon>Polyangiaceae</taxon>
        <taxon>Sorangium</taxon>
    </lineage>
</organism>
<dbReference type="PANTHER" id="PTHR43441">
    <property type="entry name" value="RIBOSOMAL-PROTEIN-SERINE ACETYLTRANSFERASE"/>
    <property type="match status" value="1"/>
</dbReference>
<evidence type="ECO:0000313" key="3">
    <source>
        <dbReference type="Proteomes" id="UP000238348"/>
    </source>
</evidence>
<evidence type="ECO:0000259" key="1">
    <source>
        <dbReference type="PROSITE" id="PS51186"/>
    </source>
</evidence>